<dbReference type="EMBL" id="JACIIK010000003">
    <property type="protein sequence ID" value="MBB6201138.1"/>
    <property type="molecule type" value="Genomic_DNA"/>
</dbReference>
<proteinExistence type="predicted"/>
<evidence type="ECO:0000313" key="2">
    <source>
        <dbReference type="Proteomes" id="UP000518681"/>
    </source>
</evidence>
<accession>A0AAW3USI2</accession>
<organism evidence="1 2">
    <name type="scientific">Paraburkholderia fungorum</name>
    <dbReference type="NCBI Taxonomy" id="134537"/>
    <lineage>
        <taxon>Bacteria</taxon>
        <taxon>Pseudomonadati</taxon>
        <taxon>Pseudomonadota</taxon>
        <taxon>Betaproteobacteria</taxon>
        <taxon>Burkholderiales</taxon>
        <taxon>Burkholderiaceae</taxon>
        <taxon>Paraburkholderia</taxon>
    </lineage>
</organism>
<protein>
    <submittedName>
        <fullName evidence="1">Uncharacterized protein</fullName>
    </submittedName>
</protein>
<reference evidence="1 2" key="1">
    <citation type="submission" date="2020-08" db="EMBL/GenBank/DDBJ databases">
        <title>Genomic Encyclopedia of Type Strains, Phase IV (KMG-V): Genome sequencing to study the core and pangenomes of soil and plant-associated prokaryotes.</title>
        <authorList>
            <person name="Whitman W."/>
        </authorList>
    </citation>
    <scope>NUCLEOTIDE SEQUENCE [LARGE SCALE GENOMIC DNA]</scope>
    <source>
        <strain evidence="1 2">SEMIA 4013</strain>
    </source>
</reference>
<comment type="caution">
    <text evidence="1">The sequence shown here is derived from an EMBL/GenBank/DDBJ whole genome shotgun (WGS) entry which is preliminary data.</text>
</comment>
<gene>
    <name evidence="1" type="ORF">GGD69_001987</name>
</gene>
<sequence>MLLCQSGAHAMFTQDSTEDFGQLQTFSPSEMGELSLWRYNLSSQWTGN</sequence>
<name>A0AAW3USI2_9BURK</name>
<dbReference type="Proteomes" id="UP000518681">
    <property type="component" value="Unassembled WGS sequence"/>
</dbReference>
<dbReference type="AlphaFoldDB" id="A0AAW3USI2"/>
<evidence type="ECO:0000313" key="1">
    <source>
        <dbReference type="EMBL" id="MBB6201138.1"/>
    </source>
</evidence>